<comment type="caution">
    <text evidence="3">The sequence shown here is derived from an EMBL/GenBank/DDBJ whole genome shotgun (WGS) entry which is preliminary data.</text>
</comment>
<dbReference type="PROSITE" id="PS51257">
    <property type="entry name" value="PROKAR_LIPOPROTEIN"/>
    <property type="match status" value="1"/>
</dbReference>
<evidence type="ECO:0000259" key="2">
    <source>
        <dbReference type="Pfam" id="PF20251"/>
    </source>
</evidence>
<feature type="chain" id="PRO_5045954095" description="Bacterial Ig-like domain-containing protein" evidence="1">
    <location>
        <begin position="22"/>
        <end position="411"/>
    </location>
</feature>
<accession>A0ABS6FB02</accession>
<protein>
    <recommendedName>
        <fullName evidence="2">Bacterial Ig-like domain-containing protein</fullName>
    </recommendedName>
</protein>
<feature type="signal peptide" evidence="1">
    <location>
        <begin position="1"/>
        <end position="21"/>
    </location>
</feature>
<reference evidence="3 4" key="1">
    <citation type="submission" date="2021-06" db="EMBL/GenBank/DDBJ databases">
        <authorList>
            <person name="Sun Q."/>
            <person name="Li D."/>
        </authorList>
    </citation>
    <scope>NUCLEOTIDE SEQUENCE [LARGE SCALE GENOMIC DNA]</scope>
    <source>
        <strain evidence="3 4">MSJ-2</strain>
    </source>
</reference>
<organism evidence="3 4">
    <name type="scientific">Dysosmobacter acutus</name>
    <dbReference type="NCBI Taxonomy" id="2841504"/>
    <lineage>
        <taxon>Bacteria</taxon>
        <taxon>Bacillati</taxon>
        <taxon>Bacillota</taxon>
        <taxon>Clostridia</taxon>
        <taxon>Eubacteriales</taxon>
        <taxon>Oscillospiraceae</taxon>
        <taxon>Dysosmobacter</taxon>
    </lineage>
</organism>
<name>A0ABS6FB02_9FIRM</name>
<dbReference type="EMBL" id="JAHLQN010000001">
    <property type="protein sequence ID" value="MBU5627468.1"/>
    <property type="molecule type" value="Genomic_DNA"/>
</dbReference>
<evidence type="ECO:0000256" key="1">
    <source>
        <dbReference type="SAM" id="SignalP"/>
    </source>
</evidence>
<dbReference type="Proteomes" id="UP000787672">
    <property type="component" value="Unassembled WGS sequence"/>
</dbReference>
<keyword evidence="4" id="KW-1185">Reference proteome</keyword>
<dbReference type="RefSeq" id="WP_216632826.1">
    <property type="nucleotide sequence ID" value="NZ_JAHLQN010000001.1"/>
</dbReference>
<gene>
    <name evidence="3" type="ORF">KQI82_11165</name>
</gene>
<feature type="domain" description="Bacterial Ig-like" evidence="2">
    <location>
        <begin position="46"/>
        <end position="147"/>
    </location>
</feature>
<dbReference type="Pfam" id="PF20251">
    <property type="entry name" value="Big_14"/>
    <property type="match status" value="1"/>
</dbReference>
<keyword evidence="1" id="KW-0732">Signal</keyword>
<dbReference type="InterPro" id="IPR046878">
    <property type="entry name" value="Big_14"/>
</dbReference>
<evidence type="ECO:0000313" key="4">
    <source>
        <dbReference type="Proteomes" id="UP000787672"/>
    </source>
</evidence>
<proteinExistence type="predicted"/>
<sequence>MKRFLALWLAAGLAVWLTGCAKTPGPVESGLEESPYGEQDMGEAFRLSSEWPAYDSSVEEVTIFLDNLTGTDAESGGAFEIETSIDGGWRQLTERESALWPEESLTIPAGGTAALRCRLSNYDLTGFEEGVFRIVMELCGKHYAAEFAIGESPITAETPYGFLPLEELSRDYGPEDRDGCLVSGPKGVENGAAMDEFLKKVGLGVPCQLRILNTAAGGGAVLTDVIYEPVNGADRFLWRCDATRGQGDDLGAGIAENTYSFLVTDGSDISLSNWSGWKEDHAERDMSILWDEAARPWVAHVEEMARRAGEDCTYRIWNQSGTASAGLTGEELVFSFQTHEKGVIQLLNDVPEGFERIEEISWANQHTQWLEQEGIQIDENTLLLISNEYDSRHYYAIYDIDAEALQSYVLY</sequence>
<evidence type="ECO:0000313" key="3">
    <source>
        <dbReference type="EMBL" id="MBU5627468.1"/>
    </source>
</evidence>